<keyword evidence="3" id="KW-1185">Reference proteome</keyword>
<feature type="compositionally biased region" description="Low complexity" evidence="1">
    <location>
        <begin position="29"/>
        <end position="42"/>
    </location>
</feature>
<dbReference type="OrthoDB" id="5398371at2759"/>
<feature type="region of interest" description="Disordered" evidence="1">
    <location>
        <begin position="365"/>
        <end position="386"/>
    </location>
</feature>
<organism evidence="2 3">
    <name type="scientific">Penicillium canariense</name>
    <dbReference type="NCBI Taxonomy" id="189055"/>
    <lineage>
        <taxon>Eukaryota</taxon>
        <taxon>Fungi</taxon>
        <taxon>Dikarya</taxon>
        <taxon>Ascomycota</taxon>
        <taxon>Pezizomycotina</taxon>
        <taxon>Eurotiomycetes</taxon>
        <taxon>Eurotiomycetidae</taxon>
        <taxon>Eurotiales</taxon>
        <taxon>Aspergillaceae</taxon>
        <taxon>Penicillium</taxon>
    </lineage>
</organism>
<proteinExistence type="predicted"/>
<dbReference type="EMBL" id="JAPQKN010000003">
    <property type="protein sequence ID" value="KAJ5167309.1"/>
    <property type="molecule type" value="Genomic_DNA"/>
</dbReference>
<comment type="caution">
    <text evidence="2">The sequence shown here is derived from an EMBL/GenBank/DDBJ whole genome shotgun (WGS) entry which is preliminary data.</text>
</comment>
<feature type="region of interest" description="Disordered" evidence="1">
    <location>
        <begin position="9"/>
        <end position="42"/>
    </location>
</feature>
<gene>
    <name evidence="2" type="ORF">N7482_006090</name>
</gene>
<sequence>MIYGGIEKAGYLDPPDRPNTALLRPKDPGPSNKSSPSSPIIASPNGDMILKYSRLSSAETYYWKINSHLLVNNSPYFRVLIDPDKFSEGRLLAQQRTESAASDSLPIMVIPATPFTEMCGVDAIEIFLQILCLDSLTAGPNADEDDDLEALFTLNLKTQPLSLIARLIAISDWYSSPKPVKDALQRVDYNFGKGNPRLNKFDKPSLKMTDDRIRQTIAVATFMGLDNITKIMTHTLVVLGSKRWAHGLELPSDPYLPWQYFAHGLEDELYFRRQCILNTITDLQAHFLRKYGALEDTEETKPPASAITTHSFSQHRPFQCRAGLGNASQCDLFHLGQMTRFFALRAKTIFVGSTLIDPEFSPMQEEVEDGQEMHDGSKEQPSATLSVPESDITALIASMKRFPDYQVDLNHQGCGVRRRLLPILDGIEKFVLDGRGLLGVMSTLWQDSSKRLEISWKLKPRQTIPPVDIQSVYLKARGPRPSQTLSQEDYARVLFTAKKRIWEAHLSG</sequence>
<evidence type="ECO:0000313" key="2">
    <source>
        <dbReference type="EMBL" id="KAJ5167309.1"/>
    </source>
</evidence>
<dbReference type="Proteomes" id="UP001149163">
    <property type="component" value="Unassembled WGS sequence"/>
</dbReference>
<dbReference type="RefSeq" id="XP_056543770.1">
    <property type="nucleotide sequence ID" value="XM_056688215.1"/>
</dbReference>
<evidence type="ECO:0008006" key="4">
    <source>
        <dbReference type="Google" id="ProtNLM"/>
    </source>
</evidence>
<dbReference type="AlphaFoldDB" id="A0A9W9I3L1"/>
<name>A0A9W9I3L1_9EURO</name>
<evidence type="ECO:0000313" key="3">
    <source>
        <dbReference type="Proteomes" id="UP001149163"/>
    </source>
</evidence>
<reference evidence="2" key="2">
    <citation type="journal article" date="2023" name="IMA Fungus">
        <title>Comparative genomic study of the Penicillium genus elucidates a diverse pangenome and 15 lateral gene transfer events.</title>
        <authorList>
            <person name="Petersen C."/>
            <person name="Sorensen T."/>
            <person name="Nielsen M.R."/>
            <person name="Sondergaard T.E."/>
            <person name="Sorensen J.L."/>
            <person name="Fitzpatrick D.A."/>
            <person name="Frisvad J.C."/>
            <person name="Nielsen K.L."/>
        </authorList>
    </citation>
    <scope>NUCLEOTIDE SEQUENCE</scope>
    <source>
        <strain evidence="2">IBT 26290</strain>
    </source>
</reference>
<reference evidence="2" key="1">
    <citation type="submission" date="2022-11" db="EMBL/GenBank/DDBJ databases">
        <authorList>
            <person name="Petersen C."/>
        </authorList>
    </citation>
    <scope>NUCLEOTIDE SEQUENCE</scope>
    <source>
        <strain evidence="2">IBT 26290</strain>
    </source>
</reference>
<protein>
    <recommendedName>
        <fullName evidence="4">BTB domain-containing protein</fullName>
    </recommendedName>
</protein>
<dbReference type="GeneID" id="81427391"/>
<accession>A0A9W9I3L1</accession>
<evidence type="ECO:0000256" key="1">
    <source>
        <dbReference type="SAM" id="MobiDB-lite"/>
    </source>
</evidence>